<gene>
    <name evidence="4" type="ORF">PICST_31861</name>
</gene>
<evidence type="ECO:0000313" key="5">
    <source>
        <dbReference type="Proteomes" id="UP000002258"/>
    </source>
</evidence>
<evidence type="ECO:0000259" key="3">
    <source>
        <dbReference type="Pfam" id="PF17748"/>
    </source>
</evidence>
<dbReference type="Pfam" id="PF17747">
    <property type="entry name" value="VID27_PH"/>
    <property type="match status" value="1"/>
</dbReference>
<feature type="domain" description="Vid27 PH-like" evidence="2">
    <location>
        <begin position="267"/>
        <end position="378"/>
    </location>
</feature>
<name>A3LUR8_PICST</name>
<dbReference type="AlphaFoldDB" id="A3LUR8"/>
<dbReference type="eggNOG" id="KOG2395">
    <property type="taxonomic scope" value="Eukaryota"/>
</dbReference>
<dbReference type="PANTHER" id="PTHR31913">
    <property type="entry name" value="VACUOLAR IMPORT AND DEGRADATION PROTEIN 27"/>
    <property type="match status" value="1"/>
</dbReference>
<dbReference type="InterPro" id="IPR040979">
    <property type="entry name" value="Vid27_N"/>
</dbReference>
<reference evidence="4 5" key="1">
    <citation type="journal article" date="2007" name="Nat. Biotechnol.">
        <title>Genome sequence of the lignocellulose-bioconverting and xylose-fermenting yeast Pichia stipitis.</title>
        <authorList>
            <person name="Jeffries T.W."/>
            <person name="Grigoriev I.V."/>
            <person name="Grimwood J."/>
            <person name="Laplaza J.M."/>
            <person name="Aerts A."/>
            <person name="Salamov A."/>
            <person name="Schmutz J."/>
            <person name="Lindquist E."/>
            <person name="Dehal P."/>
            <person name="Shapiro H."/>
            <person name="Jin Y.S."/>
            <person name="Passoth V."/>
            <person name="Richardson P.M."/>
        </authorList>
    </citation>
    <scope>NUCLEOTIDE SEQUENCE [LARGE SCALE GENOMIC DNA]</scope>
    <source>
        <strain evidence="5">ATCC 58785 / CBS 6054 / NBRC 10063 / NRRL Y-11545</strain>
    </source>
</reference>
<dbReference type="EMBL" id="CP000499">
    <property type="protein sequence ID" value="ABN66636.2"/>
    <property type="molecule type" value="Genomic_DNA"/>
</dbReference>
<protein>
    <submittedName>
        <fullName evidence="4">Uncharacterized protein</fullName>
    </submittedName>
</protein>
<keyword evidence="5" id="KW-1185">Reference proteome</keyword>
<dbReference type="STRING" id="322104.A3LUR8"/>
<feature type="region of interest" description="Disordered" evidence="1">
    <location>
        <begin position="72"/>
        <end position="101"/>
    </location>
</feature>
<feature type="compositionally biased region" description="Basic and acidic residues" evidence="1">
    <location>
        <begin position="405"/>
        <end position="415"/>
    </location>
</feature>
<dbReference type="InParanoid" id="A3LUR8"/>
<dbReference type="GO" id="GO:0005634">
    <property type="term" value="C:nucleus"/>
    <property type="evidence" value="ECO:0007669"/>
    <property type="project" value="TreeGrafter"/>
</dbReference>
<feature type="region of interest" description="Disordered" evidence="1">
    <location>
        <begin position="209"/>
        <end position="235"/>
    </location>
</feature>
<dbReference type="KEGG" id="pic:PICST_31861"/>
<dbReference type="GeneID" id="4839570"/>
<accession>A3LUR8</accession>
<evidence type="ECO:0000313" key="4">
    <source>
        <dbReference type="EMBL" id="ABN66636.2"/>
    </source>
</evidence>
<dbReference type="RefSeq" id="XP_001384665.2">
    <property type="nucleotide sequence ID" value="XM_001384628.1"/>
</dbReference>
<dbReference type="Pfam" id="PF17748">
    <property type="entry name" value="VID27_N"/>
    <property type="match status" value="1"/>
</dbReference>
<feature type="domain" description="Vid27 N-terminal" evidence="3">
    <location>
        <begin position="1"/>
        <end position="186"/>
    </location>
</feature>
<dbReference type="GO" id="GO:0005737">
    <property type="term" value="C:cytoplasm"/>
    <property type="evidence" value="ECO:0007669"/>
    <property type="project" value="TreeGrafter"/>
</dbReference>
<dbReference type="InterPro" id="IPR040458">
    <property type="entry name" value="Vid27"/>
</dbReference>
<dbReference type="OrthoDB" id="10251113at2759"/>
<evidence type="ECO:0000259" key="2">
    <source>
        <dbReference type="Pfam" id="PF17747"/>
    </source>
</evidence>
<feature type="compositionally biased region" description="Acidic residues" evidence="1">
    <location>
        <begin position="209"/>
        <end position="226"/>
    </location>
</feature>
<proteinExistence type="predicted"/>
<evidence type="ECO:0000256" key="1">
    <source>
        <dbReference type="SAM" id="MobiDB-lite"/>
    </source>
</evidence>
<dbReference type="InterPro" id="IPR040768">
    <property type="entry name" value="Vid27_PH"/>
</dbReference>
<dbReference type="HOGENOM" id="CLU_659808_0_0_1"/>
<feature type="region of interest" description="Disordered" evidence="1">
    <location>
        <begin position="405"/>
        <end position="442"/>
    </location>
</feature>
<dbReference type="PANTHER" id="PTHR31913:SF0">
    <property type="entry name" value="VACUOLAR IMPORT AND DEGRADATION PROTEIN 27"/>
    <property type="match status" value="1"/>
</dbReference>
<dbReference type="Proteomes" id="UP000002258">
    <property type="component" value="Chromosome 5"/>
</dbReference>
<feature type="compositionally biased region" description="Acidic residues" evidence="1">
    <location>
        <begin position="79"/>
        <end position="89"/>
    </location>
</feature>
<sequence length="442" mass="50020">MNFLRKFIGATATDEVASIPSGKLFLTRAPSSPKGAMECLFIDAFASIRQTTRPFYYQLCITRVYQEGELDAHGSSGFDDSDDDDDEDRENAHSITDSTSGSKDEWSFAIVEDLQIHWYNKADGTRAIAWKDLNGDFGDKFEFNVDEDVKLSDVDAFMLALYKCLYEVKYHKSSLGIRHSSELDEFIFTPKPDLLSMENLKGTRILQYDSEEEDDDEDEEDPEGVDSDSSSDLLKGSSSVVTTVVDTETLLSLKTLEPKGHIIYRSSAFTLHLYDSQAGSFKRKAEVGEVSLKIIDLDNDWRYSLYITSKATDTPISFSAAITKKMKPTFNYEHLSFIFNYLTFDQKEDSAFSWLLKFTSIKDLSVFQNAFMVALWESSNKKKYARSIETDQVVDAFAKLNVDDNKCDNKPKTETSDLEYTTAREEYDGPIGGTTAPRSSRR</sequence>
<organism evidence="4 5">
    <name type="scientific">Scheffersomyces stipitis (strain ATCC 58785 / CBS 6054 / NBRC 10063 / NRRL Y-11545)</name>
    <name type="common">Yeast</name>
    <name type="synonym">Pichia stipitis</name>
    <dbReference type="NCBI Taxonomy" id="322104"/>
    <lineage>
        <taxon>Eukaryota</taxon>
        <taxon>Fungi</taxon>
        <taxon>Dikarya</taxon>
        <taxon>Ascomycota</taxon>
        <taxon>Saccharomycotina</taxon>
        <taxon>Pichiomycetes</taxon>
        <taxon>Debaryomycetaceae</taxon>
        <taxon>Scheffersomyces</taxon>
    </lineage>
</organism>